<keyword evidence="2" id="KW-1185">Reference proteome</keyword>
<dbReference type="OrthoDB" id="330101at2"/>
<sequence>MTPRKTTKAQKNLPGSAAGRQRQAAAFEHLLAAFAASGAEPPARRWHYLEAAHVLAQNRFTLHWRAHWHMLRYARQTGDAFESRGQLARLALTVAGHVVRRLPQGNTGRAIVPALQSMVPSAPVRERIAQAMAAVAPDRAEALAQRQG</sequence>
<name>A0A2P1NLW4_9BURK</name>
<dbReference type="Proteomes" id="UP000241829">
    <property type="component" value="Chromosome"/>
</dbReference>
<dbReference type="Pfam" id="PF12487">
    <property type="entry name" value="DUF3703"/>
    <property type="match status" value="1"/>
</dbReference>
<dbReference type="EMBL" id="CP027792">
    <property type="protein sequence ID" value="AVP57976.1"/>
    <property type="molecule type" value="Genomic_DNA"/>
</dbReference>
<organism evidence="1 2">
    <name type="scientific">Pulveribacter suum</name>
    <dbReference type="NCBI Taxonomy" id="2116657"/>
    <lineage>
        <taxon>Bacteria</taxon>
        <taxon>Pseudomonadati</taxon>
        <taxon>Pseudomonadota</taxon>
        <taxon>Betaproteobacteria</taxon>
        <taxon>Burkholderiales</taxon>
        <taxon>Comamonadaceae</taxon>
        <taxon>Pulveribacter</taxon>
    </lineage>
</organism>
<dbReference type="RefSeq" id="WP_106846529.1">
    <property type="nucleotide sequence ID" value="NZ_CP027792.1"/>
</dbReference>
<accession>A0A2P1NLW4</accession>
<gene>
    <name evidence="1" type="ORF">C7H73_10090</name>
</gene>
<evidence type="ECO:0008006" key="3">
    <source>
        <dbReference type="Google" id="ProtNLM"/>
    </source>
</evidence>
<reference evidence="2" key="1">
    <citation type="submission" date="2018-03" db="EMBL/GenBank/DDBJ databases">
        <title>Genome sequencing of Melaminivora sp. strain SC2-7.</title>
        <authorList>
            <person name="Kim S.-J."/>
            <person name="Heo J."/>
            <person name="Ahn J.-H."/>
            <person name="Kwon S.-W."/>
        </authorList>
    </citation>
    <scope>NUCLEOTIDE SEQUENCE [LARGE SCALE GENOMIC DNA]</scope>
    <source>
        <strain evidence="2">SC2-7</strain>
    </source>
</reference>
<dbReference type="AlphaFoldDB" id="A0A2P1NLW4"/>
<proteinExistence type="predicted"/>
<dbReference type="InterPro" id="IPR022172">
    <property type="entry name" value="DUF3703"/>
</dbReference>
<evidence type="ECO:0000313" key="1">
    <source>
        <dbReference type="EMBL" id="AVP57976.1"/>
    </source>
</evidence>
<protein>
    <recommendedName>
        <fullName evidence="3">DUF3703 domain-containing protein</fullName>
    </recommendedName>
</protein>
<dbReference type="KEGG" id="melm:C7H73_10090"/>
<evidence type="ECO:0000313" key="2">
    <source>
        <dbReference type="Proteomes" id="UP000241829"/>
    </source>
</evidence>